<dbReference type="SMART" id="SM00382">
    <property type="entry name" value="AAA"/>
    <property type="match status" value="1"/>
</dbReference>
<name>A0A5B8IRF5_9RHOB</name>
<dbReference type="Pfam" id="PF00005">
    <property type="entry name" value="ABC_tran"/>
    <property type="match status" value="1"/>
</dbReference>
<organism evidence="5 6">
    <name type="scientific">Qingshengfaniella alkalisoli</name>
    <dbReference type="NCBI Taxonomy" id="2599296"/>
    <lineage>
        <taxon>Bacteria</taxon>
        <taxon>Pseudomonadati</taxon>
        <taxon>Pseudomonadota</taxon>
        <taxon>Alphaproteobacteria</taxon>
        <taxon>Rhodobacterales</taxon>
        <taxon>Paracoccaceae</taxon>
        <taxon>Qingshengfaniella</taxon>
    </lineage>
</organism>
<dbReference type="KEGG" id="lit:FPZ52_03490"/>
<dbReference type="GO" id="GO:0016887">
    <property type="term" value="F:ATP hydrolysis activity"/>
    <property type="evidence" value="ECO:0007669"/>
    <property type="project" value="InterPro"/>
</dbReference>
<dbReference type="OrthoDB" id="9802264at2"/>
<dbReference type="PROSITE" id="PS00211">
    <property type="entry name" value="ABC_TRANSPORTER_1"/>
    <property type="match status" value="1"/>
</dbReference>
<feature type="domain" description="ABC transporter" evidence="4">
    <location>
        <begin position="2"/>
        <end position="237"/>
    </location>
</feature>
<keyword evidence="3 5" id="KW-0067">ATP-binding</keyword>
<keyword evidence="2" id="KW-0547">Nucleotide-binding</keyword>
<dbReference type="AlphaFoldDB" id="A0A5B8IRF5"/>
<dbReference type="Proteomes" id="UP000318483">
    <property type="component" value="Chromosome"/>
</dbReference>
<evidence type="ECO:0000256" key="2">
    <source>
        <dbReference type="ARBA" id="ARBA00022741"/>
    </source>
</evidence>
<dbReference type="EMBL" id="CP042261">
    <property type="protein sequence ID" value="QDY68782.1"/>
    <property type="molecule type" value="Genomic_DNA"/>
</dbReference>
<evidence type="ECO:0000259" key="4">
    <source>
        <dbReference type="PROSITE" id="PS50893"/>
    </source>
</evidence>
<dbReference type="SUPFAM" id="SSF52540">
    <property type="entry name" value="P-loop containing nucleoside triphosphate hydrolases"/>
    <property type="match status" value="1"/>
</dbReference>
<dbReference type="InterPro" id="IPR017871">
    <property type="entry name" value="ABC_transporter-like_CS"/>
</dbReference>
<sequence>MINLSSVQKAFGSNEVLRGIDLDIARGESMVIIGGSGTGKSVLLKCILGLIKPDNGMIKVDGVDVEKAERDAFLARFGMLFQGGALFDSLKVWENVAFRLRHGTLKRPKDEARDIAIEKLRRVGLKASVADQFPAELSGGMQKRVGLARAIAAEPEIIFFDEPTTGLDPIMSGVINDLIREIVVEMGATAMTITHDMTSVRAIADKVAMLHAGKIRWTGPVAQMDDSGDPYLTQFISGSAEGPIEAVR</sequence>
<evidence type="ECO:0000256" key="3">
    <source>
        <dbReference type="ARBA" id="ARBA00022840"/>
    </source>
</evidence>
<proteinExistence type="predicted"/>
<dbReference type="RefSeq" id="WP_146363749.1">
    <property type="nucleotide sequence ID" value="NZ_CP042261.1"/>
</dbReference>
<evidence type="ECO:0000313" key="5">
    <source>
        <dbReference type="EMBL" id="QDY68782.1"/>
    </source>
</evidence>
<dbReference type="InterPro" id="IPR003593">
    <property type="entry name" value="AAA+_ATPase"/>
</dbReference>
<gene>
    <name evidence="5" type="ORF">FPZ52_03490</name>
</gene>
<dbReference type="GO" id="GO:0005524">
    <property type="term" value="F:ATP binding"/>
    <property type="evidence" value="ECO:0007669"/>
    <property type="project" value="UniProtKB-KW"/>
</dbReference>
<dbReference type="Gene3D" id="3.40.50.300">
    <property type="entry name" value="P-loop containing nucleotide triphosphate hydrolases"/>
    <property type="match status" value="1"/>
</dbReference>
<evidence type="ECO:0000313" key="6">
    <source>
        <dbReference type="Proteomes" id="UP000318483"/>
    </source>
</evidence>
<dbReference type="InterPro" id="IPR003439">
    <property type="entry name" value="ABC_transporter-like_ATP-bd"/>
</dbReference>
<keyword evidence="1" id="KW-0813">Transport</keyword>
<dbReference type="PROSITE" id="PS50893">
    <property type="entry name" value="ABC_TRANSPORTER_2"/>
    <property type="match status" value="1"/>
</dbReference>
<evidence type="ECO:0000256" key="1">
    <source>
        <dbReference type="ARBA" id="ARBA00022448"/>
    </source>
</evidence>
<dbReference type="InterPro" id="IPR027417">
    <property type="entry name" value="P-loop_NTPase"/>
</dbReference>
<accession>A0A5B8IRF5</accession>
<dbReference type="PANTHER" id="PTHR43023">
    <property type="entry name" value="PROTEIN TRIGALACTOSYLDIACYLGLYCEROL 3, CHLOROPLASTIC"/>
    <property type="match status" value="1"/>
</dbReference>
<dbReference type="PANTHER" id="PTHR43023:SF6">
    <property type="entry name" value="INTERMEMBRANE PHOSPHOLIPID TRANSPORT SYSTEM ATP-BINDING PROTEIN MLAF"/>
    <property type="match status" value="1"/>
</dbReference>
<keyword evidence="6" id="KW-1185">Reference proteome</keyword>
<reference evidence="5 6" key="1">
    <citation type="submission" date="2019-07" db="EMBL/GenBank/DDBJ databases">
        <title>Litoreibacter alkalisoli sp. nov., isolated from saline-alkaline soil.</title>
        <authorList>
            <person name="Wang S."/>
            <person name="Xu L."/>
            <person name="Xing Y.-T."/>
            <person name="Sun J.-Q."/>
        </authorList>
    </citation>
    <scope>NUCLEOTIDE SEQUENCE [LARGE SCALE GENOMIC DNA]</scope>
    <source>
        <strain evidence="5 6">LN3S51</strain>
    </source>
</reference>
<protein>
    <submittedName>
        <fullName evidence="5">ATP-binding cassette domain-containing protein</fullName>
    </submittedName>
</protein>